<comment type="caution">
    <text evidence="1">The sequence shown here is derived from an EMBL/GenBank/DDBJ whole genome shotgun (WGS) entry which is preliminary data.</text>
</comment>
<name>A0AAN8EXE3_TRICO</name>
<reference evidence="1 2" key="1">
    <citation type="submission" date="2019-10" db="EMBL/GenBank/DDBJ databases">
        <title>Assembly and Annotation for the nematode Trichostrongylus colubriformis.</title>
        <authorList>
            <person name="Martin J."/>
        </authorList>
    </citation>
    <scope>NUCLEOTIDE SEQUENCE [LARGE SCALE GENOMIC DNA]</scope>
    <source>
        <strain evidence="1">G859</strain>
        <tissue evidence="1">Whole worm</tissue>
    </source>
</reference>
<evidence type="ECO:0000313" key="2">
    <source>
        <dbReference type="Proteomes" id="UP001331761"/>
    </source>
</evidence>
<organism evidence="1 2">
    <name type="scientific">Trichostrongylus colubriformis</name>
    <name type="common">Black scour worm</name>
    <dbReference type="NCBI Taxonomy" id="6319"/>
    <lineage>
        <taxon>Eukaryota</taxon>
        <taxon>Metazoa</taxon>
        <taxon>Ecdysozoa</taxon>
        <taxon>Nematoda</taxon>
        <taxon>Chromadorea</taxon>
        <taxon>Rhabditida</taxon>
        <taxon>Rhabditina</taxon>
        <taxon>Rhabditomorpha</taxon>
        <taxon>Strongyloidea</taxon>
        <taxon>Trichostrongylidae</taxon>
        <taxon>Trichostrongylus</taxon>
    </lineage>
</organism>
<keyword evidence="2" id="KW-1185">Reference proteome</keyword>
<accession>A0AAN8EXE3</accession>
<gene>
    <name evidence="1" type="ORF">GCK32_022509</name>
</gene>
<evidence type="ECO:0008006" key="3">
    <source>
        <dbReference type="Google" id="ProtNLM"/>
    </source>
</evidence>
<dbReference type="EMBL" id="WIXE01021070">
    <property type="protein sequence ID" value="KAK5968741.1"/>
    <property type="molecule type" value="Genomic_DNA"/>
</dbReference>
<dbReference type="Proteomes" id="UP001331761">
    <property type="component" value="Unassembled WGS sequence"/>
</dbReference>
<protein>
    <recommendedName>
        <fullName evidence="3">Protein kinase domain-containing protein</fullName>
    </recommendedName>
</protein>
<proteinExistence type="predicted"/>
<dbReference type="AlphaFoldDB" id="A0AAN8EXE3"/>
<evidence type="ECO:0000313" key="1">
    <source>
        <dbReference type="EMBL" id="KAK5968741.1"/>
    </source>
</evidence>
<feature type="non-terminal residue" evidence="1">
    <location>
        <position position="63"/>
    </location>
</feature>
<sequence length="63" mass="6758">MGEVITPGTQVRGFYTAINSASTIERWYVEKKLGEGGFGAVFKVGCHLGDQSGLLTSQSLNYS</sequence>